<feature type="transmembrane region" description="Helical" evidence="6">
    <location>
        <begin position="85"/>
        <end position="104"/>
    </location>
</feature>
<dbReference type="InterPro" id="IPR051598">
    <property type="entry name" value="TSUP/Inactive_protease-like"/>
</dbReference>
<evidence type="ECO:0000313" key="8">
    <source>
        <dbReference type="Proteomes" id="UP000626244"/>
    </source>
</evidence>
<evidence type="ECO:0000256" key="3">
    <source>
        <dbReference type="ARBA" id="ARBA00022692"/>
    </source>
</evidence>
<evidence type="ECO:0000256" key="4">
    <source>
        <dbReference type="ARBA" id="ARBA00022989"/>
    </source>
</evidence>
<keyword evidence="6" id="KW-1003">Cell membrane</keyword>
<dbReference type="EMBL" id="BMHB01000002">
    <property type="protein sequence ID" value="GGI15949.1"/>
    <property type="molecule type" value="Genomic_DNA"/>
</dbReference>
<protein>
    <recommendedName>
        <fullName evidence="6">Probable membrane transporter protein</fullName>
    </recommendedName>
</protein>
<reference evidence="8" key="1">
    <citation type="journal article" date="2019" name="Int. J. Syst. Evol. Microbiol.">
        <title>The Global Catalogue of Microorganisms (GCM) 10K type strain sequencing project: providing services to taxonomists for standard genome sequencing and annotation.</title>
        <authorList>
            <consortium name="The Broad Institute Genomics Platform"/>
            <consortium name="The Broad Institute Genome Sequencing Center for Infectious Disease"/>
            <person name="Wu L."/>
            <person name="Ma J."/>
        </authorList>
    </citation>
    <scope>NUCLEOTIDE SEQUENCE [LARGE SCALE GENOMIC DNA]</scope>
    <source>
        <strain evidence="8">CGMCC 1.14993</strain>
    </source>
</reference>
<evidence type="ECO:0000256" key="1">
    <source>
        <dbReference type="ARBA" id="ARBA00004141"/>
    </source>
</evidence>
<dbReference type="Pfam" id="PF01925">
    <property type="entry name" value="TauE"/>
    <property type="match status" value="1"/>
</dbReference>
<dbReference type="PANTHER" id="PTHR43701">
    <property type="entry name" value="MEMBRANE TRANSPORTER PROTEIN MJ0441-RELATED"/>
    <property type="match status" value="1"/>
</dbReference>
<evidence type="ECO:0000256" key="5">
    <source>
        <dbReference type="ARBA" id="ARBA00023136"/>
    </source>
</evidence>
<keyword evidence="4 6" id="KW-1133">Transmembrane helix</keyword>
<feature type="transmembrane region" description="Helical" evidence="6">
    <location>
        <begin position="199"/>
        <end position="220"/>
    </location>
</feature>
<feature type="transmembrane region" description="Helical" evidence="6">
    <location>
        <begin position="227"/>
        <end position="249"/>
    </location>
</feature>
<comment type="caution">
    <text evidence="7">The sequence shown here is derived from an EMBL/GenBank/DDBJ whole genome shotgun (WGS) entry which is preliminary data.</text>
</comment>
<feature type="transmembrane region" description="Helical" evidence="6">
    <location>
        <begin position="110"/>
        <end position="127"/>
    </location>
</feature>
<feature type="transmembrane region" description="Helical" evidence="6">
    <location>
        <begin position="7"/>
        <end position="37"/>
    </location>
</feature>
<keyword evidence="8" id="KW-1185">Reference proteome</keyword>
<organism evidence="7 8">
    <name type="scientific">Gottfriedia solisilvae</name>
    <dbReference type="NCBI Taxonomy" id="1516104"/>
    <lineage>
        <taxon>Bacteria</taxon>
        <taxon>Bacillati</taxon>
        <taxon>Bacillota</taxon>
        <taxon>Bacilli</taxon>
        <taxon>Bacillales</taxon>
        <taxon>Bacillaceae</taxon>
        <taxon>Gottfriedia</taxon>
    </lineage>
</organism>
<keyword evidence="5 6" id="KW-0472">Membrane</keyword>
<dbReference type="RefSeq" id="WP_088000558.1">
    <property type="nucleotide sequence ID" value="NZ_BMHB01000002.1"/>
</dbReference>
<evidence type="ECO:0000256" key="6">
    <source>
        <dbReference type="RuleBase" id="RU363041"/>
    </source>
</evidence>
<comment type="similarity">
    <text evidence="2 6">Belongs to the 4-toluene sulfonate uptake permease (TSUP) (TC 2.A.102) family.</text>
</comment>
<gene>
    <name evidence="7" type="primary">yunE</name>
    <name evidence="7" type="ORF">GCM10007380_30520</name>
</gene>
<evidence type="ECO:0000313" key="7">
    <source>
        <dbReference type="EMBL" id="GGI15949.1"/>
    </source>
</evidence>
<sequence length="276" mass="29744">MDILLQVLILLSIGLVAGTVGSLVGLGGGIIIVPMLLNIDRFLTAFSTVPIHVAVATSLVTIVFSSLSSTLAYHKQKRIDFKSGLLFLIGSVPGSLLGTYINSLLNTERFTLFFGILLVCISAFLFVSTKLNRKSKEIYKGVIRTYTNDEGEAYTYSYSLPLAIGLSILIGLISGLFGIGGGIMLVPMMAFLFGFPPQLAVATSMFVVMFTTLGSSISYLAIGSINFYYALLLIPGAWFGGKIGAFINQKLKTETIALLLRLVVLIYGIKLMLENI</sequence>
<dbReference type="PANTHER" id="PTHR43701:SF2">
    <property type="entry name" value="MEMBRANE TRANSPORTER PROTEIN YJNA-RELATED"/>
    <property type="match status" value="1"/>
</dbReference>
<feature type="transmembrane region" description="Helical" evidence="6">
    <location>
        <begin position="166"/>
        <end position="193"/>
    </location>
</feature>
<comment type="subcellular location">
    <subcellularLocation>
        <location evidence="6">Cell membrane</location>
        <topology evidence="6">Multi-pass membrane protein</topology>
    </subcellularLocation>
    <subcellularLocation>
        <location evidence="1">Membrane</location>
        <topology evidence="1">Multi-pass membrane protein</topology>
    </subcellularLocation>
</comment>
<keyword evidence="3 6" id="KW-0812">Transmembrane</keyword>
<evidence type="ECO:0000256" key="2">
    <source>
        <dbReference type="ARBA" id="ARBA00009142"/>
    </source>
</evidence>
<dbReference type="Proteomes" id="UP000626244">
    <property type="component" value="Unassembled WGS sequence"/>
</dbReference>
<accession>A0A8J3F0F8</accession>
<name>A0A8J3F0F8_9BACI</name>
<dbReference type="AlphaFoldDB" id="A0A8J3F0F8"/>
<dbReference type="GO" id="GO:0005886">
    <property type="term" value="C:plasma membrane"/>
    <property type="evidence" value="ECO:0007669"/>
    <property type="project" value="UniProtKB-SubCell"/>
</dbReference>
<dbReference type="OrthoDB" id="9780109at2"/>
<dbReference type="InterPro" id="IPR002781">
    <property type="entry name" value="TM_pro_TauE-like"/>
</dbReference>
<feature type="transmembrane region" description="Helical" evidence="6">
    <location>
        <begin position="255"/>
        <end position="273"/>
    </location>
</feature>
<proteinExistence type="inferred from homology"/>
<feature type="transmembrane region" description="Helical" evidence="6">
    <location>
        <begin position="49"/>
        <end position="73"/>
    </location>
</feature>